<keyword evidence="2" id="KW-0723">Serine/threonine-protein kinase</keyword>
<keyword evidence="5" id="KW-0418">Kinase</keyword>
<dbReference type="Gene3D" id="1.10.510.10">
    <property type="entry name" value="Transferase(Phosphotransferase) domain 1"/>
    <property type="match status" value="1"/>
</dbReference>
<evidence type="ECO:0000313" key="11">
    <source>
        <dbReference type="Proteomes" id="UP000663760"/>
    </source>
</evidence>
<dbReference type="SUPFAM" id="SSF56112">
    <property type="entry name" value="Protein kinase-like (PK-like)"/>
    <property type="match status" value="1"/>
</dbReference>
<gene>
    <name evidence="10" type="ORF">SI8410_11016349</name>
</gene>
<dbReference type="InterPro" id="IPR008271">
    <property type="entry name" value="Ser/Thr_kinase_AS"/>
</dbReference>
<evidence type="ECO:0000256" key="3">
    <source>
        <dbReference type="ARBA" id="ARBA00022679"/>
    </source>
</evidence>
<keyword evidence="11" id="KW-1185">Reference proteome</keyword>
<keyword evidence="4" id="KW-0547">Nucleotide-binding</keyword>
<dbReference type="PANTHER" id="PTHR27002:SF932">
    <property type="entry name" value="RECEPTOR-LIKE SERINE_THREONINE-PROTEIN KINASE"/>
    <property type="match status" value="1"/>
</dbReference>
<dbReference type="AlphaFoldDB" id="A0A7I8L6K9"/>
<evidence type="ECO:0000256" key="1">
    <source>
        <dbReference type="ARBA" id="ARBA00012513"/>
    </source>
</evidence>
<dbReference type="EMBL" id="LR746274">
    <property type="protein sequence ID" value="CAA7405671.1"/>
    <property type="molecule type" value="Genomic_DNA"/>
</dbReference>
<sequence length="82" mass="9196">MVSDKNKRALLDWATRWRIILGVARGLLYLHQDSRLRIIHRDLKAGNVLLDGGMNPKISDFGLAHIFPGDETEGKTRTVVGT</sequence>
<name>A0A7I8L6K9_SPIIN</name>
<dbReference type="InterPro" id="IPR011009">
    <property type="entry name" value="Kinase-like_dom_sf"/>
</dbReference>
<proteinExistence type="predicted"/>
<dbReference type="GO" id="GO:0004674">
    <property type="term" value="F:protein serine/threonine kinase activity"/>
    <property type="evidence" value="ECO:0007669"/>
    <property type="project" value="UniProtKB-KW"/>
</dbReference>
<evidence type="ECO:0000256" key="4">
    <source>
        <dbReference type="ARBA" id="ARBA00022741"/>
    </source>
</evidence>
<dbReference type="OrthoDB" id="780437at2759"/>
<keyword evidence="3" id="KW-0808">Transferase</keyword>
<dbReference type="GO" id="GO:0005524">
    <property type="term" value="F:ATP binding"/>
    <property type="evidence" value="ECO:0007669"/>
    <property type="project" value="UniProtKB-KW"/>
</dbReference>
<comment type="catalytic activity">
    <reaction evidence="8">
        <text>L-seryl-[protein] + ATP = O-phospho-L-seryl-[protein] + ADP + H(+)</text>
        <dbReference type="Rhea" id="RHEA:17989"/>
        <dbReference type="Rhea" id="RHEA-COMP:9863"/>
        <dbReference type="Rhea" id="RHEA-COMP:11604"/>
        <dbReference type="ChEBI" id="CHEBI:15378"/>
        <dbReference type="ChEBI" id="CHEBI:29999"/>
        <dbReference type="ChEBI" id="CHEBI:30616"/>
        <dbReference type="ChEBI" id="CHEBI:83421"/>
        <dbReference type="ChEBI" id="CHEBI:456216"/>
        <dbReference type="EC" id="2.7.11.1"/>
    </reaction>
</comment>
<evidence type="ECO:0000256" key="7">
    <source>
        <dbReference type="ARBA" id="ARBA00047899"/>
    </source>
</evidence>
<dbReference type="Proteomes" id="UP000663760">
    <property type="component" value="Chromosome 11"/>
</dbReference>
<evidence type="ECO:0000256" key="6">
    <source>
        <dbReference type="ARBA" id="ARBA00022840"/>
    </source>
</evidence>
<evidence type="ECO:0000256" key="5">
    <source>
        <dbReference type="ARBA" id="ARBA00022777"/>
    </source>
</evidence>
<accession>A0A7I8L6K9</accession>
<dbReference type="Pfam" id="PF00069">
    <property type="entry name" value="Pkinase"/>
    <property type="match status" value="1"/>
</dbReference>
<evidence type="ECO:0000256" key="2">
    <source>
        <dbReference type="ARBA" id="ARBA00022527"/>
    </source>
</evidence>
<dbReference type="PROSITE" id="PS50011">
    <property type="entry name" value="PROTEIN_KINASE_DOM"/>
    <property type="match status" value="1"/>
</dbReference>
<feature type="domain" description="Protein kinase" evidence="9">
    <location>
        <begin position="1"/>
        <end position="82"/>
    </location>
</feature>
<dbReference type="FunFam" id="1.10.510.10:FF:001023">
    <property type="entry name" value="Os07g0541700 protein"/>
    <property type="match status" value="1"/>
</dbReference>
<dbReference type="GO" id="GO:0005886">
    <property type="term" value="C:plasma membrane"/>
    <property type="evidence" value="ECO:0007669"/>
    <property type="project" value="TreeGrafter"/>
</dbReference>
<protein>
    <recommendedName>
        <fullName evidence="1">non-specific serine/threonine protein kinase</fullName>
        <ecNumber evidence="1">2.7.11.1</ecNumber>
    </recommendedName>
</protein>
<keyword evidence="6" id="KW-0067">ATP-binding</keyword>
<evidence type="ECO:0000256" key="8">
    <source>
        <dbReference type="ARBA" id="ARBA00048679"/>
    </source>
</evidence>
<dbReference type="PROSITE" id="PS00108">
    <property type="entry name" value="PROTEIN_KINASE_ST"/>
    <property type="match status" value="1"/>
</dbReference>
<reference evidence="10" key="1">
    <citation type="submission" date="2020-02" db="EMBL/GenBank/DDBJ databases">
        <authorList>
            <person name="Scholz U."/>
            <person name="Mascher M."/>
            <person name="Fiebig A."/>
        </authorList>
    </citation>
    <scope>NUCLEOTIDE SEQUENCE</scope>
</reference>
<comment type="catalytic activity">
    <reaction evidence="7">
        <text>L-threonyl-[protein] + ATP = O-phospho-L-threonyl-[protein] + ADP + H(+)</text>
        <dbReference type="Rhea" id="RHEA:46608"/>
        <dbReference type="Rhea" id="RHEA-COMP:11060"/>
        <dbReference type="Rhea" id="RHEA-COMP:11605"/>
        <dbReference type="ChEBI" id="CHEBI:15378"/>
        <dbReference type="ChEBI" id="CHEBI:30013"/>
        <dbReference type="ChEBI" id="CHEBI:30616"/>
        <dbReference type="ChEBI" id="CHEBI:61977"/>
        <dbReference type="ChEBI" id="CHEBI:456216"/>
        <dbReference type="EC" id="2.7.11.1"/>
    </reaction>
</comment>
<evidence type="ECO:0000259" key="9">
    <source>
        <dbReference type="PROSITE" id="PS50011"/>
    </source>
</evidence>
<dbReference type="EC" id="2.7.11.1" evidence="1"/>
<organism evidence="10 11">
    <name type="scientific">Spirodela intermedia</name>
    <name type="common">Intermediate duckweed</name>
    <dbReference type="NCBI Taxonomy" id="51605"/>
    <lineage>
        <taxon>Eukaryota</taxon>
        <taxon>Viridiplantae</taxon>
        <taxon>Streptophyta</taxon>
        <taxon>Embryophyta</taxon>
        <taxon>Tracheophyta</taxon>
        <taxon>Spermatophyta</taxon>
        <taxon>Magnoliopsida</taxon>
        <taxon>Liliopsida</taxon>
        <taxon>Araceae</taxon>
        <taxon>Lemnoideae</taxon>
        <taxon>Spirodela</taxon>
    </lineage>
</organism>
<dbReference type="InterPro" id="IPR000719">
    <property type="entry name" value="Prot_kinase_dom"/>
</dbReference>
<dbReference type="PANTHER" id="PTHR27002">
    <property type="entry name" value="RECEPTOR-LIKE SERINE/THREONINE-PROTEIN KINASE SD1-8"/>
    <property type="match status" value="1"/>
</dbReference>
<evidence type="ECO:0000313" key="10">
    <source>
        <dbReference type="EMBL" id="CAA7405671.1"/>
    </source>
</evidence>